<keyword evidence="4 8" id="KW-0812">Transmembrane</keyword>
<dbReference type="PANTHER" id="PTHR13018">
    <property type="entry name" value="PROBABLE MEMBRANE PROTEIN DUF221-RELATED"/>
    <property type="match status" value="1"/>
</dbReference>
<dbReference type="Pfam" id="PF02714">
    <property type="entry name" value="RSN1_7TM"/>
    <property type="match status" value="1"/>
</dbReference>
<evidence type="ECO:0000256" key="8">
    <source>
        <dbReference type="SAM" id="Phobius"/>
    </source>
</evidence>
<sequence>MQDSTTHLLFTRQSQGENRDQGSNSLSGIISTLVPTLIIAVIALAFFLFLRTRSTRVYGPRTDDRLVQEEKRTPTSSVGFFSLIRNYNTLPDSYVLKHNSMDGYLWLRYFKVLIVISFAGCLITWPILFPVNATGGGGQEQLDILSMSNIANPNRYFAHALVAVIFLGFVVLVVCRERLFFVGLRRAFYLSAAHAQRLSSRTLMVMGLPVEYMEEKALRQLFGANVRKVWIPTDCKSLEKDVKKQTKTALKLEGAEMKMIKKANAARIKAEKKKKAPPAEENAGPSQWLDEKKRPRHRLWPRFWQKTDTLNYCRGTLSELDRFVTQQQTEHLDLKHTKISSAFIEFNSQAAAHEAYQTIGVESKMKFNPRYIGVQPDEVVWSNLGVTYASRKSKIIIATIAVWVMIIFWAIPVAFVGILSNINYLTNKVPFLSFINDIPPVILGLVTSLLPVILLAVLMALVPIVLRLLARLAGEPTQSAIELKTQSWYFAFQVVQVFLITTFTSSASATTTQIIANPASAPSLLAVNLPKASNFYISYFILFGLMQAGLQLLNVVPLLMMTFVGPRFLDSTPRKRFHRFLQLATVGWGSTYPKFTLLGVIAISYACIAPLILGFATIGFSLLYIMFRYNWLFVFGNDIDTKGETYSRALKQLLTGVYLATICLIGLFAIGVSDNRISIGPLVIMIIFLVVLVVFQTMFDRAIAPMEQHLPLELLRGNEYSKVLVEPSLEEQQLKEEQMNTGSSSRQHSHAATLPETSKVEGEVPQPKTPPFNMLSRRLEPLAQKHYEANKTIVPDAESEILLPAYTSEEYEHAYLNPAITSARPIIWLAKDKCGVSQLLVEQNKEAGLLSTDDGAEFDEKNKLVWNEENVKQAPIWERPVRY</sequence>
<evidence type="ECO:0000313" key="13">
    <source>
        <dbReference type="EMBL" id="KIV96976.1"/>
    </source>
</evidence>
<dbReference type="HOGENOM" id="CLU_002458_2_1_1"/>
<protein>
    <recommendedName>
        <fullName evidence="15">CSC1/OSCA1-like 7TM region domain-containing protein</fullName>
    </recommendedName>
</protein>
<dbReference type="VEuPathDB" id="FungiDB:PV10_00786"/>
<feature type="transmembrane region" description="Helical" evidence="8">
    <location>
        <begin position="156"/>
        <end position="175"/>
    </location>
</feature>
<dbReference type="Pfam" id="PF13967">
    <property type="entry name" value="RSN1_TM"/>
    <property type="match status" value="1"/>
</dbReference>
<evidence type="ECO:0000259" key="9">
    <source>
        <dbReference type="Pfam" id="PF02714"/>
    </source>
</evidence>
<dbReference type="InterPro" id="IPR045122">
    <property type="entry name" value="Csc1-like"/>
</dbReference>
<dbReference type="InterPro" id="IPR027815">
    <property type="entry name" value="CSC1/OSCA1-like_cyt"/>
</dbReference>
<feature type="region of interest" description="Disordered" evidence="7">
    <location>
        <begin position="733"/>
        <end position="773"/>
    </location>
</feature>
<comment type="similarity">
    <text evidence="2">Belongs to the CSC1 (TC 1.A.17) family.</text>
</comment>
<dbReference type="RefSeq" id="XP_016228550.1">
    <property type="nucleotide sequence ID" value="XM_016364901.1"/>
</dbReference>
<dbReference type="OrthoDB" id="1076608at2759"/>
<dbReference type="GO" id="GO:0005227">
    <property type="term" value="F:calcium-activated cation channel activity"/>
    <property type="evidence" value="ECO:0007669"/>
    <property type="project" value="InterPro"/>
</dbReference>
<evidence type="ECO:0000259" key="12">
    <source>
        <dbReference type="Pfam" id="PF14703"/>
    </source>
</evidence>
<feature type="transmembrane region" description="Helical" evidence="8">
    <location>
        <begin position="580"/>
        <end position="605"/>
    </location>
</feature>
<evidence type="ECO:0000256" key="4">
    <source>
        <dbReference type="ARBA" id="ARBA00022692"/>
    </source>
</evidence>
<organism evidence="13 14">
    <name type="scientific">Exophiala mesophila</name>
    <name type="common">Black yeast-like fungus</name>
    <dbReference type="NCBI Taxonomy" id="212818"/>
    <lineage>
        <taxon>Eukaryota</taxon>
        <taxon>Fungi</taxon>
        <taxon>Dikarya</taxon>
        <taxon>Ascomycota</taxon>
        <taxon>Pezizomycotina</taxon>
        <taxon>Eurotiomycetes</taxon>
        <taxon>Chaetothyriomycetidae</taxon>
        <taxon>Chaetothyriales</taxon>
        <taxon>Herpotrichiellaceae</taxon>
        <taxon>Exophiala</taxon>
    </lineage>
</organism>
<evidence type="ECO:0000259" key="10">
    <source>
        <dbReference type="Pfam" id="PF12621"/>
    </source>
</evidence>
<feature type="transmembrane region" description="Helical" evidence="8">
    <location>
        <begin position="611"/>
        <end position="632"/>
    </location>
</feature>
<dbReference type="InterPro" id="IPR003864">
    <property type="entry name" value="CSC1/OSCA1-like_7TM"/>
</dbReference>
<evidence type="ECO:0000256" key="6">
    <source>
        <dbReference type="ARBA" id="ARBA00023136"/>
    </source>
</evidence>
<evidence type="ECO:0000256" key="5">
    <source>
        <dbReference type="ARBA" id="ARBA00022989"/>
    </source>
</evidence>
<proteinExistence type="inferred from homology"/>
<feature type="transmembrane region" description="Helical" evidence="8">
    <location>
        <begin position="536"/>
        <end position="559"/>
    </location>
</feature>
<evidence type="ECO:0000256" key="3">
    <source>
        <dbReference type="ARBA" id="ARBA00022448"/>
    </source>
</evidence>
<dbReference type="Proteomes" id="UP000054302">
    <property type="component" value="Unassembled WGS sequence"/>
</dbReference>
<feature type="transmembrane region" description="Helical" evidence="8">
    <location>
        <begin position="490"/>
        <end position="516"/>
    </location>
</feature>
<dbReference type="GO" id="GO:0005886">
    <property type="term" value="C:plasma membrane"/>
    <property type="evidence" value="ECO:0007669"/>
    <property type="project" value="TreeGrafter"/>
</dbReference>
<dbReference type="OMA" id="NWACVAL"/>
<keyword evidence="3" id="KW-0813">Transport</keyword>
<evidence type="ECO:0000256" key="2">
    <source>
        <dbReference type="ARBA" id="ARBA00007779"/>
    </source>
</evidence>
<keyword evidence="5 8" id="KW-1133">Transmembrane helix</keyword>
<dbReference type="EMBL" id="KN847520">
    <property type="protein sequence ID" value="KIV96976.1"/>
    <property type="molecule type" value="Genomic_DNA"/>
</dbReference>
<dbReference type="Pfam" id="PF12621">
    <property type="entry name" value="PHM7_ext"/>
    <property type="match status" value="1"/>
</dbReference>
<comment type="subcellular location">
    <subcellularLocation>
        <location evidence="1">Membrane</location>
        <topology evidence="1">Multi-pass membrane protein</topology>
    </subcellularLocation>
</comment>
<dbReference type="InterPro" id="IPR032880">
    <property type="entry name" value="CSC1/OSCA1-like_N"/>
</dbReference>
<feature type="domain" description="10TM putative phosphate transporter extracellular tail" evidence="10">
    <location>
        <begin position="780"/>
        <end position="869"/>
    </location>
</feature>
<reference evidence="13 14" key="1">
    <citation type="submission" date="2015-01" db="EMBL/GenBank/DDBJ databases">
        <title>The Genome Sequence of Exophiala mesophila CBS40295.</title>
        <authorList>
            <consortium name="The Broad Institute Genomics Platform"/>
            <person name="Cuomo C."/>
            <person name="de Hoog S."/>
            <person name="Gorbushina A."/>
            <person name="Stielow B."/>
            <person name="Teixiera M."/>
            <person name="Abouelleil A."/>
            <person name="Chapman S.B."/>
            <person name="Priest M."/>
            <person name="Young S.K."/>
            <person name="Wortman J."/>
            <person name="Nusbaum C."/>
            <person name="Birren B."/>
        </authorList>
    </citation>
    <scope>NUCLEOTIDE SEQUENCE [LARGE SCALE GENOMIC DNA]</scope>
    <source>
        <strain evidence="13 14">CBS 40295</strain>
    </source>
</reference>
<feature type="domain" description="CSC1/OSCA1-like N-terminal transmembrane" evidence="11">
    <location>
        <begin position="29"/>
        <end position="177"/>
    </location>
</feature>
<dbReference type="PANTHER" id="PTHR13018:SF26">
    <property type="entry name" value="DOMAIN PROTEIN, PUTATIVE (AFU_ORTHOLOGUE AFUA_5G10920)-RELATED"/>
    <property type="match status" value="1"/>
</dbReference>
<feature type="transmembrane region" description="Helical" evidence="8">
    <location>
        <begin position="442"/>
        <end position="469"/>
    </location>
</feature>
<dbReference type="AlphaFoldDB" id="A0A0D1Y8E5"/>
<dbReference type="InterPro" id="IPR022257">
    <property type="entry name" value="PHM7_ext"/>
</dbReference>
<feature type="transmembrane region" description="Helical" evidence="8">
    <location>
        <begin position="109"/>
        <end position="128"/>
    </location>
</feature>
<keyword evidence="6 8" id="KW-0472">Membrane</keyword>
<feature type="transmembrane region" description="Helical" evidence="8">
    <location>
        <begin position="679"/>
        <end position="699"/>
    </location>
</feature>
<gene>
    <name evidence="13" type="ORF">PV10_00786</name>
</gene>
<accession>A0A0D1Y8E5</accession>
<dbReference type="Pfam" id="PF14703">
    <property type="entry name" value="PHM7_cyt"/>
    <property type="match status" value="1"/>
</dbReference>
<dbReference type="GeneID" id="27318631"/>
<feature type="region of interest" description="Disordered" evidence="7">
    <location>
        <begin position="269"/>
        <end position="290"/>
    </location>
</feature>
<evidence type="ECO:0000256" key="1">
    <source>
        <dbReference type="ARBA" id="ARBA00004141"/>
    </source>
</evidence>
<feature type="domain" description="CSC1/OSCA1-like 7TM region" evidence="9">
    <location>
        <begin position="395"/>
        <end position="668"/>
    </location>
</feature>
<name>A0A0D1Y8E5_EXOME</name>
<feature type="transmembrane region" description="Helical" evidence="8">
    <location>
        <begin position="395"/>
        <end position="422"/>
    </location>
</feature>
<evidence type="ECO:0000313" key="14">
    <source>
        <dbReference type="Proteomes" id="UP000054302"/>
    </source>
</evidence>
<evidence type="ECO:0008006" key="15">
    <source>
        <dbReference type="Google" id="ProtNLM"/>
    </source>
</evidence>
<keyword evidence="14" id="KW-1185">Reference proteome</keyword>
<evidence type="ECO:0000256" key="7">
    <source>
        <dbReference type="SAM" id="MobiDB-lite"/>
    </source>
</evidence>
<evidence type="ECO:0000259" key="11">
    <source>
        <dbReference type="Pfam" id="PF13967"/>
    </source>
</evidence>
<feature type="transmembrane region" description="Helical" evidence="8">
    <location>
        <begin position="29"/>
        <end position="50"/>
    </location>
</feature>
<feature type="domain" description="CSC1/OSCA1-like cytosolic" evidence="12">
    <location>
        <begin position="200"/>
        <end position="383"/>
    </location>
</feature>
<feature type="transmembrane region" description="Helical" evidence="8">
    <location>
        <begin position="653"/>
        <end position="673"/>
    </location>
</feature>